<protein>
    <submittedName>
        <fullName evidence="1">Acyl-CoA thioesterase</fullName>
    </submittedName>
</protein>
<dbReference type="CDD" id="cd00586">
    <property type="entry name" value="4HBT"/>
    <property type="match status" value="1"/>
</dbReference>
<dbReference type="Pfam" id="PF13279">
    <property type="entry name" value="4HBT_2"/>
    <property type="match status" value="1"/>
</dbReference>
<dbReference type="Gene3D" id="3.10.129.10">
    <property type="entry name" value="Hotdog Thioesterase"/>
    <property type="match status" value="1"/>
</dbReference>
<reference evidence="1 2" key="1">
    <citation type="journal article" date="2021" name="Microbiol. Resour. Announc.">
        <title>Complete Genome Sequences of Two Rhodococcus sp. Strains with Large and Linear Chromosomes, Isolated from Apple Rhizosphere.</title>
        <authorList>
            <person name="Benning S."/>
            <person name="Brugnone N."/>
            <person name="Siani R."/>
            <person name="Kublik S."/>
            <person name="Schloter M."/>
            <person name="Rad V."/>
        </authorList>
    </citation>
    <scope>NUCLEOTIDE SEQUENCE [LARGE SCALE GENOMIC DNA]</scope>
    <source>
        <strain evidence="1 2">R79</strain>
    </source>
</reference>
<dbReference type="Proteomes" id="UP000662986">
    <property type="component" value="Chromosome"/>
</dbReference>
<sequence>MSQRAADRPFVRHLSPDQVVGYWSTDIHPWSYDFDYLGHLTAAIYPKAFEQGRIRYLEQRWGTRQPAYVVASHTMQYVTEIREEVAPLRVLIRPTALGRSSVQLEELLVDRNSRVCNFSNVTLVAWDPQARGPRELSPAERGPLELDMEILHGLDLPSAGSRKHHTEADLEAVMNTHARPRQEPELP</sequence>
<keyword evidence="2" id="KW-1185">Reference proteome</keyword>
<name>A0A974W5D0_9NOCA</name>
<proteinExistence type="predicted"/>
<evidence type="ECO:0000313" key="1">
    <source>
        <dbReference type="EMBL" id="QSE91530.1"/>
    </source>
</evidence>
<dbReference type="InterPro" id="IPR029069">
    <property type="entry name" value="HotDog_dom_sf"/>
</dbReference>
<dbReference type="EMBL" id="CP070619">
    <property type="protein sequence ID" value="QSE91530.1"/>
    <property type="molecule type" value="Genomic_DNA"/>
</dbReference>
<organism evidence="1 2">
    <name type="scientific">Rhodococcus pseudokoreensis</name>
    <dbReference type="NCBI Taxonomy" id="2811421"/>
    <lineage>
        <taxon>Bacteria</taxon>
        <taxon>Bacillati</taxon>
        <taxon>Actinomycetota</taxon>
        <taxon>Actinomycetes</taxon>
        <taxon>Mycobacteriales</taxon>
        <taxon>Nocardiaceae</taxon>
        <taxon>Rhodococcus</taxon>
    </lineage>
</organism>
<evidence type="ECO:0000313" key="2">
    <source>
        <dbReference type="Proteomes" id="UP000662986"/>
    </source>
</evidence>
<accession>A0A974W5D0</accession>
<dbReference type="SUPFAM" id="SSF54637">
    <property type="entry name" value="Thioesterase/thiol ester dehydrase-isomerase"/>
    <property type="match status" value="1"/>
</dbReference>
<dbReference type="RefSeq" id="WP_206007957.1">
    <property type="nucleotide sequence ID" value="NZ_CP070619.1"/>
</dbReference>
<gene>
    <name evidence="1" type="ORF">JWS13_24295</name>
</gene>
<reference evidence="1 2" key="2">
    <citation type="journal article" date="2022" name="Arch. Microbiol.">
        <title>Rhodococcus pseudokoreensis sp. nov. isolated from the rhizosphere of young M26 apple rootstocks.</title>
        <authorList>
            <person name="Kampfer P."/>
            <person name="Glaeser S.P."/>
            <person name="Blom J."/>
            <person name="Wolf J."/>
            <person name="Benning S."/>
            <person name="Schloter M."/>
            <person name="Neumann-Schaal M."/>
        </authorList>
    </citation>
    <scope>NUCLEOTIDE SEQUENCE [LARGE SCALE GENOMIC DNA]</scope>
    <source>
        <strain evidence="1 2">R79</strain>
    </source>
</reference>